<dbReference type="InterPro" id="IPR013653">
    <property type="entry name" value="GCN5-like_dom"/>
</dbReference>
<dbReference type="Proteomes" id="UP001500751">
    <property type="component" value="Unassembled WGS sequence"/>
</dbReference>
<dbReference type="Pfam" id="PF08445">
    <property type="entry name" value="FR47"/>
    <property type="match status" value="1"/>
</dbReference>
<dbReference type="Gene3D" id="3.40.630.30">
    <property type="match status" value="1"/>
</dbReference>
<feature type="domain" description="GCN5-related N-acetyltransferase Rv2170-like" evidence="1">
    <location>
        <begin position="207"/>
        <end position="267"/>
    </location>
</feature>
<dbReference type="CDD" id="cd04301">
    <property type="entry name" value="NAT_SF"/>
    <property type="match status" value="1"/>
</dbReference>
<sequence length="281" mass="29164">METLESKVNGYLHANARGRATNEACGPFHIGFDADNGNPFLNYAVPEPNAEPTPEHIAALIAAFEKRDRTPRLEFAPGGAPGVEEALKEAGFEDQQRLPFMIVTAAELVGPLDVDGVEVVVLDATAGDEELRGVAQAQWEAFVGEAGGESGESGKEHDGDFSAEVAGLRSSLESGKFAVLARGAAGTADAGVPMAGGSSGPGIDGTTEIGGIATRTAYRRRGIGAAVTAALTRHLLEATGLDCVWLSPAGPDQERLYATVGYRSLGEMLFIWKPGDAAAAE</sequence>
<name>A0ABP5FDU9_9ACTN</name>
<reference evidence="3" key="1">
    <citation type="journal article" date="2019" name="Int. J. Syst. Evol. Microbiol.">
        <title>The Global Catalogue of Microorganisms (GCM) 10K type strain sequencing project: providing services to taxonomists for standard genome sequencing and annotation.</title>
        <authorList>
            <consortium name="The Broad Institute Genomics Platform"/>
            <consortium name="The Broad Institute Genome Sequencing Center for Infectious Disease"/>
            <person name="Wu L."/>
            <person name="Ma J."/>
        </authorList>
    </citation>
    <scope>NUCLEOTIDE SEQUENCE [LARGE SCALE GENOMIC DNA]</scope>
    <source>
        <strain evidence="3">JCM 16014</strain>
    </source>
</reference>
<dbReference type="InterPro" id="IPR016181">
    <property type="entry name" value="Acyl_CoA_acyltransferase"/>
</dbReference>
<dbReference type="EMBL" id="BAAAQN010000009">
    <property type="protein sequence ID" value="GAA2023249.1"/>
    <property type="molecule type" value="Genomic_DNA"/>
</dbReference>
<evidence type="ECO:0000313" key="3">
    <source>
        <dbReference type="Proteomes" id="UP001500751"/>
    </source>
</evidence>
<comment type="caution">
    <text evidence="2">The sequence shown here is derived from an EMBL/GenBank/DDBJ whole genome shotgun (WGS) entry which is preliminary data.</text>
</comment>
<dbReference type="SUPFAM" id="SSF55729">
    <property type="entry name" value="Acyl-CoA N-acyltransferases (Nat)"/>
    <property type="match status" value="1"/>
</dbReference>
<gene>
    <name evidence="2" type="ORF">GCM10009839_20960</name>
</gene>
<evidence type="ECO:0000313" key="2">
    <source>
        <dbReference type="EMBL" id="GAA2023249.1"/>
    </source>
</evidence>
<keyword evidence="3" id="KW-1185">Reference proteome</keyword>
<accession>A0ABP5FDU9</accession>
<dbReference type="RefSeq" id="WP_344665333.1">
    <property type="nucleotide sequence ID" value="NZ_BAAAQN010000009.1"/>
</dbReference>
<evidence type="ECO:0000259" key="1">
    <source>
        <dbReference type="Pfam" id="PF08445"/>
    </source>
</evidence>
<protein>
    <submittedName>
        <fullName evidence="2">GNAT family N-acetyltransferase</fullName>
    </submittedName>
</protein>
<proteinExistence type="predicted"/>
<organism evidence="2 3">
    <name type="scientific">Catenulispora yoronensis</name>
    <dbReference type="NCBI Taxonomy" id="450799"/>
    <lineage>
        <taxon>Bacteria</taxon>
        <taxon>Bacillati</taxon>
        <taxon>Actinomycetota</taxon>
        <taxon>Actinomycetes</taxon>
        <taxon>Catenulisporales</taxon>
        <taxon>Catenulisporaceae</taxon>
        <taxon>Catenulispora</taxon>
    </lineage>
</organism>